<accession>A0ABT4IFM8</accession>
<dbReference type="EMBL" id="JAPTGB010000008">
    <property type="protein sequence ID" value="MCZ0860533.1"/>
    <property type="molecule type" value="Genomic_DNA"/>
</dbReference>
<dbReference type="InterPro" id="IPR003439">
    <property type="entry name" value="ABC_transporter-like_ATP-bd"/>
</dbReference>
<dbReference type="RefSeq" id="WP_268924749.1">
    <property type="nucleotide sequence ID" value="NZ_JAPTGB010000008.1"/>
</dbReference>
<dbReference type="PROSITE" id="PS00211">
    <property type="entry name" value="ABC_TRANSPORTER_1"/>
    <property type="match status" value="1"/>
</dbReference>
<keyword evidence="2" id="KW-0547">Nucleotide-binding</keyword>
<name>A0ABT4IFM8_9EURY</name>
<dbReference type="Pfam" id="PF00005">
    <property type="entry name" value="ABC_tran"/>
    <property type="match status" value="1"/>
</dbReference>
<keyword evidence="1" id="KW-0813">Transport</keyword>
<dbReference type="GO" id="GO:0005524">
    <property type="term" value="F:ATP binding"/>
    <property type="evidence" value="ECO:0007669"/>
    <property type="project" value="UniProtKB-KW"/>
</dbReference>
<reference evidence="5" key="1">
    <citation type="submission" date="2022-12" db="EMBL/GenBank/DDBJ databases">
        <title>Isolation and characterisation of novel Methanocorpusculum spp. from native Australian herbivores indicates the genus is ancestrally host-associated.</title>
        <authorList>
            <person name="Volmer J.G."/>
            <person name="Soo R.M."/>
            <person name="Evans P.N."/>
            <person name="Hoedt E.C."/>
            <person name="Astorga Alsina A.L."/>
            <person name="Woodcroft B.J."/>
            <person name="Tyson G.W."/>
            <person name="Hugenholtz P."/>
            <person name="Morrison M."/>
        </authorList>
    </citation>
    <scope>NUCLEOTIDE SEQUENCE</scope>
    <source>
        <strain evidence="5">MG</strain>
    </source>
</reference>
<dbReference type="InterPro" id="IPR050166">
    <property type="entry name" value="ABC_transporter_ATP-bind"/>
</dbReference>
<dbReference type="Gene3D" id="3.40.50.300">
    <property type="entry name" value="P-loop containing nucleotide triphosphate hydrolases"/>
    <property type="match status" value="1"/>
</dbReference>
<dbReference type="InterPro" id="IPR027417">
    <property type="entry name" value="P-loop_NTPase"/>
</dbReference>
<comment type="caution">
    <text evidence="5">The sequence shown here is derived from an EMBL/GenBank/DDBJ whole genome shotgun (WGS) entry which is preliminary data.</text>
</comment>
<keyword evidence="6" id="KW-1185">Reference proteome</keyword>
<sequence>MTDYDKIWVRVKHVTKKFATRKGEVTALEDVNLEIHDGQFVCLLGPSGCGKTTLLRMIGGLDVPTSGTITIDGKVVDGPSPKMTMVFQEYSLYPWRTVAENVGFGLEMNGVPFEERRAEVMKELKLVGLENFADSYPYELSGGMRQRAAVARALATDPAVMLMDEPFGALDAQTRNKMQRELLNIWQETKKTILFVTHSVDEAVYLADKIVVLTPRPGTVHEIDEIDLPRPRDRTSVEFAQIRKNILHIIEELETGNQNI</sequence>
<evidence type="ECO:0000256" key="3">
    <source>
        <dbReference type="ARBA" id="ARBA00022840"/>
    </source>
</evidence>
<keyword evidence="3 5" id="KW-0067">ATP-binding</keyword>
<evidence type="ECO:0000313" key="5">
    <source>
        <dbReference type="EMBL" id="MCZ0860533.1"/>
    </source>
</evidence>
<dbReference type="Proteomes" id="UP001141422">
    <property type="component" value="Unassembled WGS sequence"/>
</dbReference>
<dbReference type="CDD" id="cd03293">
    <property type="entry name" value="ABC_NrtD_SsuB_transporters"/>
    <property type="match status" value="1"/>
</dbReference>
<dbReference type="PANTHER" id="PTHR42788:SF13">
    <property type="entry name" value="ALIPHATIC SULFONATES IMPORT ATP-BINDING PROTEIN SSUB"/>
    <property type="match status" value="1"/>
</dbReference>
<gene>
    <name evidence="5" type="ORF">O0S10_04715</name>
</gene>
<organism evidence="5 6">
    <name type="scientific">Methanocorpusculum petauri</name>
    <dbReference type="NCBI Taxonomy" id="3002863"/>
    <lineage>
        <taxon>Archaea</taxon>
        <taxon>Methanobacteriati</taxon>
        <taxon>Methanobacteriota</taxon>
        <taxon>Stenosarchaea group</taxon>
        <taxon>Methanomicrobia</taxon>
        <taxon>Methanomicrobiales</taxon>
        <taxon>Methanocorpusculaceae</taxon>
        <taxon>Methanocorpusculum</taxon>
    </lineage>
</organism>
<evidence type="ECO:0000256" key="2">
    <source>
        <dbReference type="ARBA" id="ARBA00022741"/>
    </source>
</evidence>
<proteinExistence type="predicted"/>
<dbReference type="PROSITE" id="PS50893">
    <property type="entry name" value="ABC_TRANSPORTER_2"/>
    <property type="match status" value="1"/>
</dbReference>
<dbReference type="SUPFAM" id="SSF52540">
    <property type="entry name" value="P-loop containing nucleoside triphosphate hydrolases"/>
    <property type="match status" value="1"/>
</dbReference>
<evidence type="ECO:0000313" key="6">
    <source>
        <dbReference type="Proteomes" id="UP001141422"/>
    </source>
</evidence>
<dbReference type="SMART" id="SM00382">
    <property type="entry name" value="AAA"/>
    <property type="match status" value="1"/>
</dbReference>
<dbReference type="InterPro" id="IPR017871">
    <property type="entry name" value="ABC_transporter-like_CS"/>
</dbReference>
<dbReference type="PANTHER" id="PTHR42788">
    <property type="entry name" value="TAURINE IMPORT ATP-BINDING PROTEIN-RELATED"/>
    <property type="match status" value="1"/>
</dbReference>
<evidence type="ECO:0000259" key="4">
    <source>
        <dbReference type="PROSITE" id="PS50893"/>
    </source>
</evidence>
<feature type="domain" description="ABC transporter" evidence="4">
    <location>
        <begin position="9"/>
        <end position="240"/>
    </location>
</feature>
<protein>
    <submittedName>
        <fullName evidence="5">ABC transporter ATP-binding protein</fullName>
    </submittedName>
</protein>
<dbReference type="InterPro" id="IPR003593">
    <property type="entry name" value="AAA+_ATPase"/>
</dbReference>
<evidence type="ECO:0000256" key="1">
    <source>
        <dbReference type="ARBA" id="ARBA00022448"/>
    </source>
</evidence>